<dbReference type="PRINTS" id="PR00413">
    <property type="entry name" value="HADHALOGNASE"/>
</dbReference>
<dbReference type="STRING" id="47312.SAMN04489765_2598"/>
<organism evidence="4 5">
    <name type="scientific">Tsukamurella pulmonis</name>
    <dbReference type="NCBI Taxonomy" id="47312"/>
    <lineage>
        <taxon>Bacteria</taxon>
        <taxon>Bacillati</taxon>
        <taxon>Actinomycetota</taxon>
        <taxon>Actinomycetes</taxon>
        <taxon>Mycobacteriales</taxon>
        <taxon>Tsukamurellaceae</taxon>
        <taxon>Tsukamurella</taxon>
    </lineage>
</organism>
<dbReference type="NCBIfam" id="TIGR01509">
    <property type="entry name" value="HAD-SF-IA-v3"/>
    <property type="match status" value="1"/>
</dbReference>
<evidence type="ECO:0000256" key="1">
    <source>
        <dbReference type="ARBA" id="ARBA00001946"/>
    </source>
</evidence>
<dbReference type="SFLD" id="SFLDS00003">
    <property type="entry name" value="Haloacid_Dehalogenase"/>
    <property type="match status" value="1"/>
</dbReference>
<dbReference type="NCBIfam" id="TIGR01549">
    <property type="entry name" value="HAD-SF-IA-v1"/>
    <property type="match status" value="1"/>
</dbReference>
<name>A0A1H1F9V4_9ACTN</name>
<dbReference type="InterPro" id="IPR036412">
    <property type="entry name" value="HAD-like_sf"/>
</dbReference>
<dbReference type="InterPro" id="IPR051400">
    <property type="entry name" value="HAD-like_hydrolase"/>
</dbReference>
<dbReference type="EMBL" id="FNLF01000002">
    <property type="protein sequence ID" value="SDQ97687.1"/>
    <property type="molecule type" value="Genomic_DNA"/>
</dbReference>
<keyword evidence="5" id="KW-1185">Reference proteome</keyword>
<evidence type="ECO:0000313" key="5">
    <source>
        <dbReference type="Proteomes" id="UP000183053"/>
    </source>
</evidence>
<dbReference type="RefSeq" id="WP_160126314.1">
    <property type="nucleotide sequence ID" value="NZ_AP025457.1"/>
</dbReference>
<evidence type="ECO:0000256" key="3">
    <source>
        <dbReference type="ARBA" id="ARBA00022842"/>
    </source>
</evidence>
<dbReference type="PANTHER" id="PTHR46470:SF4">
    <property type="entry name" value="5-AMINO-6-(5-PHOSPHO-D-RIBITYLAMINO)URACIL PHOSPHATASE YIGB"/>
    <property type="match status" value="1"/>
</dbReference>
<dbReference type="SFLD" id="SFLDG01129">
    <property type="entry name" value="C1.5:_HAD__Beta-PGM__Phosphata"/>
    <property type="match status" value="1"/>
</dbReference>
<dbReference type="InterPro" id="IPR006439">
    <property type="entry name" value="HAD-SF_hydro_IA"/>
</dbReference>
<dbReference type="Gene3D" id="3.40.50.1000">
    <property type="entry name" value="HAD superfamily/HAD-like"/>
    <property type="match status" value="1"/>
</dbReference>
<dbReference type="SUPFAM" id="SSF56784">
    <property type="entry name" value="HAD-like"/>
    <property type="match status" value="1"/>
</dbReference>
<comment type="cofactor">
    <cofactor evidence="1">
        <name>Mg(2+)</name>
        <dbReference type="ChEBI" id="CHEBI:18420"/>
    </cofactor>
</comment>
<proteinExistence type="predicted"/>
<dbReference type="Gene3D" id="1.20.120.1600">
    <property type="match status" value="1"/>
</dbReference>
<accession>A0A1H1F9V4</accession>
<dbReference type="GO" id="GO:0044281">
    <property type="term" value="P:small molecule metabolic process"/>
    <property type="evidence" value="ECO:0007669"/>
    <property type="project" value="UniProtKB-ARBA"/>
</dbReference>
<reference evidence="5" key="1">
    <citation type="submission" date="2016-10" db="EMBL/GenBank/DDBJ databases">
        <authorList>
            <person name="Varghese N."/>
            <person name="Submissions S."/>
        </authorList>
    </citation>
    <scope>NUCLEOTIDE SEQUENCE [LARGE SCALE GENOMIC DNA]</scope>
    <source>
        <strain evidence="5">DSM 44142</strain>
    </source>
</reference>
<sequence length="268" mass="28558">MELTELVGAAVRGGLGWGAETLARLRQRSGIDGPRPCDGLILDVDDTLVDTDAALRTAARAAALEVWPTTSAAVREGFAELFLADPEGVFGRYTVGELRFHEMRKARIAVAAERSGLLWEARRYRRFCSGFDPAFAAAQHLFPDAMPAVVAAERWGIAVVLLTNSSSPATRMKLQVLGVADRFEHVVTTDTLGIGKPDPSVFLHACELAGAAPEACVAVGDNYRNDVAAAREAGLRGLWLDRTGRGVAGEPPAIRSLAELPAALTRAV</sequence>
<protein>
    <submittedName>
        <fullName evidence="4">Putative hydrolase of the HAD superfamily</fullName>
    </submittedName>
</protein>
<keyword evidence="3" id="KW-0460">Magnesium</keyword>
<dbReference type="AlphaFoldDB" id="A0A1H1F9V4"/>
<dbReference type="Pfam" id="PF00702">
    <property type="entry name" value="Hydrolase"/>
    <property type="match status" value="1"/>
</dbReference>
<dbReference type="InterPro" id="IPR023214">
    <property type="entry name" value="HAD_sf"/>
</dbReference>
<evidence type="ECO:0000256" key="2">
    <source>
        <dbReference type="ARBA" id="ARBA00022801"/>
    </source>
</evidence>
<dbReference type="Proteomes" id="UP000183053">
    <property type="component" value="Unassembled WGS sequence"/>
</dbReference>
<keyword evidence="2 4" id="KW-0378">Hydrolase</keyword>
<dbReference type="PANTHER" id="PTHR46470">
    <property type="entry name" value="N-ACYLNEURAMINATE-9-PHOSPHATASE"/>
    <property type="match status" value="1"/>
</dbReference>
<gene>
    <name evidence="4" type="ORF">SAMN04489765_2598</name>
</gene>
<dbReference type="GO" id="GO:0016787">
    <property type="term" value="F:hydrolase activity"/>
    <property type="evidence" value="ECO:0007669"/>
    <property type="project" value="UniProtKB-KW"/>
</dbReference>
<evidence type="ECO:0000313" key="4">
    <source>
        <dbReference type="EMBL" id="SDQ97687.1"/>
    </source>
</evidence>